<keyword evidence="3" id="KW-1185">Reference proteome</keyword>
<sequence>MKNLLFIAFLSVLTINAQETIVLSPNTITIGDILTLGKPSGKTYKHIIFPRSNFIIKKGGTTNFKNLEGLPVIITSTEVRDEKTIISIKRKDGKQFLNSIRIVNVDFKAALNAKEIFQ</sequence>
<dbReference type="Proteomes" id="UP000198521">
    <property type="component" value="Unassembled WGS sequence"/>
</dbReference>
<organism evidence="2 3">
    <name type="scientific">Aquimarina amphilecti</name>
    <dbReference type="NCBI Taxonomy" id="1038014"/>
    <lineage>
        <taxon>Bacteria</taxon>
        <taxon>Pseudomonadati</taxon>
        <taxon>Bacteroidota</taxon>
        <taxon>Flavobacteriia</taxon>
        <taxon>Flavobacteriales</taxon>
        <taxon>Flavobacteriaceae</taxon>
        <taxon>Aquimarina</taxon>
    </lineage>
</organism>
<evidence type="ECO:0000313" key="2">
    <source>
        <dbReference type="EMBL" id="SEM00935.1"/>
    </source>
</evidence>
<dbReference type="OrthoDB" id="1446823at2"/>
<evidence type="ECO:0000256" key="1">
    <source>
        <dbReference type="SAM" id="SignalP"/>
    </source>
</evidence>
<feature type="signal peptide" evidence="1">
    <location>
        <begin position="1"/>
        <end position="17"/>
    </location>
</feature>
<accession>A0A1H7UW67</accession>
<dbReference type="STRING" id="1038014.SAMN04487910_3898"/>
<dbReference type="AlphaFoldDB" id="A0A1H7UW67"/>
<dbReference type="RefSeq" id="WP_091411501.1">
    <property type="nucleotide sequence ID" value="NZ_FOAB01000007.1"/>
</dbReference>
<feature type="chain" id="PRO_5011628498" evidence="1">
    <location>
        <begin position="18"/>
        <end position="118"/>
    </location>
</feature>
<proteinExistence type="predicted"/>
<protein>
    <submittedName>
        <fullName evidence="2">Uncharacterized protein</fullName>
    </submittedName>
</protein>
<name>A0A1H7UW67_AQUAM</name>
<reference evidence="2 3" key="1">
    <citation type="submission" date="2016-10" db="EMBL/GenBank/DDBJ databases">
        <authorList>
            <person name="de Groot N.N."/>
        </authorList>
    </citation>
    <scope>NUCLEOTIDE SEQUENCE [LARGE SCALE GENOMIC DNA]</scope>
    <source>
        <strain evidence="2 3">DSM 25232</strain>
    </source>
</reference>
<dbReference type="EMBL" id="FOAB01000007">
    <property type="protein sequence ID" value="SEM00935.1"/>
    <property type="molecule type" value="Genomic_DNA"/>
</dbReference>
<evidence type="ECO:0000313" key="3">
    <source>
        <dbReference type="Proteomes" id="UP000198521"/>
    </source>
</evidence>
<keyword evidence="1" id="KW-0732">Signal</keyword>
<gene>
    <name evidence="2" type="ORF">SAMN04487910_3898</name>
</gene>